<sequence>MMHLALSQAGQGGEATPRPALPEVLIAVVQALVEQGWELPQIVAALRHTADLTEFTDRVTGVPQ</sequence>
<reference evidence="1 2" key="1">
    <citation type="submission" date="2016-06" db="EMBL/GenBank/DDBJ databases">
        <authorList>
            <person name="Kjaerup R.B."/>
            <person name="Dalgaard T.S."/>
            <person name="Juul-Madsen H.R."/>
        </authorList>
    </citation>
    <scope>NUCLEOTIDE SEQUENCE [LARGE SCALE GENOMIC DNA]</scope>
    <source>
        <strain evidence="1 2">DSM 16361</strain>
    </source>
</reference>
<protein>
    <submittedName>
        <fullName evidence="1">Uncharacterized protein</fullName>
    </submittedName>
</protein>
<proteinExistence type="predicted"/>
<accession>A0A238D2Y7</accession>
<evidence type="ECO:0000313" key="2">
    <source>
        <dbReference type="Proteomes" id="UP000214566"/>
    </source>
</evidence>
<dbReference type="Proteomes" id="UP000214566">
    <property type="component" value="Unassembled WGS sequence"/>
</dbReference>
<keyword evidence="2" id="KW-1185">Reference proteome</keyword>
<dbReference type="AlphaFoldDB" id="A0A238D2Y7"/>
<name>A0A238D2Y7_THIDL</name>
<organism evidence="1 2">
    <name type="scientific">Thiomonas delicata</name>
    <name type="common">Thiomonas cuprina</name>
    <dbReference type="NCBI Taxonomy" id="364030"/>
    <lineage>
        <taxon>Bacteria</taxon>
        <taxon>Pseudomonadati</taxon>
        <taxon>Pseudomonadota</taxon>
        <taxon>Betaproteobacteria</taxon>
        <taxon>Burkholderiales</taxon>
        <taxon>Thiomonas</taxon>
    </lineage>
</organism>
<dbReference type="EMBL" id="FLMQ01000055">
    <property type="protein sequence ID" value="SBP87605.1"/>
    <property type="molecule type" value="Genomic_DNA"/>
</dbReference>
<evidence type="ECO:0000313" key="1">
    <source>
        <dbReference type="EMBL" id="SBP87605.1"/>
    </source>
</evidence>
<gene>
    <name evidence="1" type="ORF">THIARS_60318</name>
</gene>
<dbReference type="RefSeq" id="WP_013123558.1">
    <property type="nucleotide sequence ID" value="NZ_LT592170.1"/>
</dbReference>